<sequence>MSVPVVPSVLDSIIAAARKRVEVARERRSLADLERAIAVGRGTGSAIQAEPSGRVRRTGPTVPSPAEGRAGSPTESRRSPGEGGRPANAGRAGAARTFMASLMQPGIRVIAECKRRSPSKGVLRPHYDAVAIAGQYATAGAAAISILTEPGFFDGALDHLVAVHAAHPDVPLLRKDFTVDEYQIAEAVLAGASAVLLIVAALDQPALVRLLAFASQVGIDVLTEVHDENEAHRAMDAGATIVGVNNRNLKTLEVSIDTAYRVAPIIAPARVRVAESGLRTGADLASLYATGYGAFLIGERFMTEANPGEALASVIGDARAALEAQA</sequence>
<name>A0A143PRP9_LUTPR</name>
<proteinExistence type="predicted"/>
<evidence type="ECO:0000256" key="5">
    <source>
        <dbReference type="ARBA" id="ARBA00022793"/>
    </source>
</evidence>
<dbReference type="InterPro" id="IPR011060">
    <property type="entry name" value="RibuloseP-bd_barrel"/>
</dbReference>
<dbReference type="GO" id="GO:0004640">
    <property type="term" value="F:phosphoribosylanthranilate isomerase activity"/>
    <property type="evidence" value="ECO:0007669"/>
    <property type="project" value="TreeGrafter"/>
</dbReference>
<dbReference type="GO" id="GO:0004425">
    <property type="term" value="F:indole-3-glycerol-phosphate synthase activity"/>
    <property type="evidence" value="ECO:0007669"/>
    <property type="project" value="UniProtKB-EC"/>
</dbReference>
<dbReference type="AlphaFoldDB" id="A0A143PRP9"/>
<dbReference type="OrthoDB" id="9804217at2"/>
<dbReference type="EMBL" id="CP015136">
    <property type="protein sequence ID" value="AMY10499.1"/>
    <property type="molecule type" value="Genomic_DNA"/>
</dbReference>
<keyword evidence="12" id="KW-1185">Reference proteome</keyword>
<accession>A0A143PRP9</accession>
<keyword evidence="7" id="KW-0057">Aromatic amino acid biosynthesis</keyword>
<dbReference type="PANTHER" id="PTHR22854:SF2">
    <property type="entry name" value="INDOLE-3-GLYCEROL-PHOSPHATE SYNTHASE"/>
    <property type="match status" value="1"/>
</dbReference>
<comment type="catalytic activity">
    <reaction evidence="1">
        <text>1-(2-carboxyphenylamino)-1-deoxy-D-ribulose 5-phosphate + H(+) = (1S,2R)-1-C-(indol-3-yl)glycerol 3-phosphate + CO2 + H2O</text>
        <dbReference type="Rhea" id="RHEA:23476"/>
        <dbReference type="ChEBI" id="CHEBI:15377"/>
        <dbReference type="ChEBI" id="CHEBI:15378"/>
        <dbReference type="ChEBI" id="CHEBI:16526"/>
        <dbReference type="ChEBI" id="CHEBI:58613"/>
        <dbReference type="ChEBI" id="CHEBI:58866"/>
        <dbReference type="EC" id="4.1.1.48"/>
    </reaction>
</comment>
<organism evidence="11 12">
    <name type="scientific">Luteitalea pratensis</name>
    <dbReference type="NCBI Taxonomy" id="1855912"/>
    <lineage>
        <taxon>Bacteria</taxon>
        <taxon>Pseudomonadati</taxon>
        <taxon>Acidobacteriota</taxon>
        <taxon>Vicinamibacteria</taxon>
        <taxon>Vicinamibacterales</taxon>
        <taxon>Vicinamibacteraceae</taxon>
        <taxon>Luteitalea</taxon>
    </lineage>
</organism>
<keyword evidence="4" id="KW-0028">Amino-acid biosynthesis</keyword>
<reference evidence="12" key="2">
    <citation type="submission" date="2016-04" db="EMBL/GenBank/DDBJ databases">
        <title>First Complete Genome Sequence of a Subdivision 6 Acidobacterium.</title>
        <authorList>
            <person name="Huang S."/>
            <person name="Vieira S."/>
            <person name="Bunk B."/>
            <person name="Riedel T."/>
            <person name="Sproeer C."/>
            <person name="Overmann J."/>
        </authorList>
    </citation>
    <scope>NUCLEOTIDE SEQUENCE [LARGE SCALE GENOMIC DNA]</scope>
    <source>
        <strain evidence="12">DSM 100886 HEG_-6_39</strain>
    </source>
</reference>
<dbReference type="PANTHER" id="PTHR22854">
    <property type="entry name" value="TRYPTOPHAN BIOSYNTHESIS PROTEIN"/>
    <property type="match status" value="1"/>
</dbReference>
<dbReference type="RefSeq" id="WP_110172136.1">
    <property type="nucleotide sequence ID" value="NZ_CP015136.1"/>
</dbReference>
<dbReference type="InterPro" id="IPR013785">
    <property type="entry name" value="Aldolase_TIM"/>
</dbReference>
<feature type="domain" description="Indole-3-glycerol phosphate synthase" evidence="10">
    <location>
        <begin position="91"/>
        <end position="311"/>
    </location>
</feature>
<keyword evidence="5" id="KW-0210">Decarboxylase</keyword>
<dbReference type="InterPro" id="IPR013798">
    <property type="entry name" value="Indole-3-glycerol_P_synth_dom"/>
</dbReference>
<evidence type="ECO:0000256" key="6">
    <source>
        <dbReference type="ARBA" id="ARBA00022822"/>
    </source>
</evidence>
<dbReference type="Proteomes" id="UP000076079">
    <property type="component" value="Chromosome"/>
</dbReference>
<evidence type="ECO:0000256" key="1">
    <source>
        <dbReference type="ARBA" id="ARBA00001633"/>
    </source>
</evidence>
<dbReference type="CDD" id="cd00331">
    <property type="entry name" value="IGPS"/>
    <property type="match status" value="1"/>
</dbReference>
<evidence type="ECO:0000313" key="11">
    <source>
        <dbReference type="EMBL" id="AMY10499.1"/>
    </source>
</evidence>
<keyword evidence="6" id="KW-0822">Tryptophan biosynthesis</keyword>
<dbReference type="GO" id="GO:0000162">
    <property type="term" value="P:L-tryptophan biosynthetic process"/>
    <property type="evidence" value="ECO:0007669"/>
    <property type="project" value="UniProtKB-UniPathway"/>
</dbReference>
<evidence type="ECO:0000313" key="12">
    <source>
        <dbReference type="Proteomes" id="UP000076079"/>
    </source>
</evidence>
<dbReference type="SUPFAM" id="SSF51366">
    <property type="entry name" value="Ribulose-phoshate binding barrel"/>
    <property type="match status" value="1"/>
</dbReference>
<evidence type="ECO:0000259" key="10">
    <source>
        <dbReference type="Pfam" id="PF00218"/>
    </source>
</evidence>
<dbReference type="InterPro" id="IPR001468">
    <property type="entry name" value="Indole-3-GlycerolPSynthase_CS"/>
</dbReference>
<dbReference type="Pfam" id="PF00218">
    <property type="entry name" value="IGPS"/>
    <property type="match status" value="1"/>
</dbReference>
<evidence type="ECO:0000256" key="7">
    <source>
        <dbReference type="ARBA" id="ARBA00023141"/>
    </source>
</evidence>
<dbReference type="PATRIC" id="fig|1813736.3.peg.3940"/>
<evidence type="ECO:0000256" key="2">
    <source>
        <dbReference type="ARBA" id="ARBA00004696"/>
    </source>
</evidence>
<dbReference type="UniPathway" id="UPA00035">
    <property type="reaction ID" value="UER00043"/>
</dbReference>
<dbReference type="InterPro" id="IPR045186">
    <property type="entry name" value="Indole-3-glycerol_P_synth"/>
</dbReference>
<dbReference type="KEGG" id="abac:LuPra_03732"/>
<reference evidence="11 12" key="1">
    <citation type="journal article" date="2016" name="Genome Announc.">
        <title>First Complete Genome Sequence of a Subdivision 6 Acidobacterium Strain.</title>
        <authorList>
            <person name="Huang S."/>
            <person name="Vieira S."/>
            <person name="Bunk B."/>
            <person name="Riedel T."/>
            <person name="Sproer C."/>
            <person name="Overmann J."/>
        </authorList>
    </citation>
    <scope>NUCLEOTIDE SEQUENCE [LARGE SCALE GENOMIC DNA]</scope>
    <source>
        <strain evidence="12">DSM 100886 HEG_-6_39</strain>
    </source>
</reference>
<keyword evidence="8 11" id="KW-0456">Lyase</keyword>
<gene>
    <name evidence="11" type="primary">trpC</name>
    <name evidence="11" type="ORF">LuPra_03732</name>
</gene>
<dbReference type="Gene3D" id="3.20.20.70">
    <property type="entry name" value="Aldolase class I"/>
    <property type="match status" value="1"/>
</dbReference>
<evidence type="ECO:0000256" key="9">
    <source>
        <dbReference type="SAM" id="MobiDB-lite"/>
    </source>
</evidence>
<dbReference type="PROSITE" id="PS00614">
    <property type="entry name" value="IGPS"/>
    <property type="match status" value="1"/>
</dbReference>
<dbReference type="FunFam" id="3.20.20.70:FF:000024">
    <property type="entry name" value="Indole-3-glycerol phosphate synthase"/>
    <property type="match status" value="1"/>
</dbReference>
<comment type="pathway">
    <text evidence="2">Amino-acid biosynthesis; L-tryptophan biosynthesis; L-tryptophan from chorismate: step 4/5.</text>
</comment>
<dbReference type="STRING" id="1855912.LuPra_03732"/>
<evidence type="ECO:0000256" key="4">
    <source>
        <dbReference type="ARBA" id="ARBA00022605"/>
    </source>
</evidence>
<protein>
    <recommendedName>
        <fullName evidence="3">indole-3-glycerol-phosphate synthase</fullName>
        <ecNumber evidence="3">4.1.1.48</ecNumber>
    </recommendedName>
</protein>
<dbReference type="EC" id="4.1.1.48" evidence="3"/>
<evidence type="ECO:0000256" key="3">
    <source>
        <dbReference type="ARBA" id="ARBA00012362"/>
    </source>
</evidence>
<feature type="region of interest" description="Disordered" evidence="9">
    <location>
        <begin position="44"/>
        <end position="91"/>
    </location>
</feature>
<evidence type="ECO:0000256" key="8">
    <source>
        <dbReference type="ARBA" id="ARBA00023239"/>
    </source>
</evidence>